<evidence type="ECO:0000259" key="3">
    <source>
        <dbReference type="PROSITE" id="PS50902"/>
    </source>
</evidence>
<dbReference type="OrthoDB" id="9789468at2"/>
<evidence type="ECO:0000313" key="4">
    <source>
        <dbReference type="EMBL" id="QES90306.1"/>
    </source>
</evidence>
<dbReference type="EMBL" id="CP044016">
    <property type="protein sequence ID" value="QES90306.1"/>
    <property type="molecule type" value="Genomic_DNA"/>
</dbReference>
<dbReference type="Pfam" id="PF00175">
    <property type="entry name" value="NAD_binding_1"/>
    <property type="match status" value="1"/>
</dbReference>
<dbReference type="PANTHER" id="PTHR19384">
    <property type="entry name" value="NITRIC OXIDE SYNTHASE-RELATED"/>
    <property type="match status" value="1"/>
</dbReference>
<evidence type="ECO:0000256" key="1">
    <source>
        <dbReference type="ARBA" id="ARBA00022630"/>
    </source>
</evidence>
<keyword evidence="2" id="KW-1133">Transmembrane helix</keyword>
<keyword evidence="1" id="KW-0285">Flavoprotein</keyword>
<dbReference type="SUPFAM" id="SSF52218">
    <property type="entry name" value="Flavoproteins"/>
    <property type="match status" value="1"/>
</dbReference>
<feature type="transmembrane region" description="Helical" evidence="2">
    <location>
        <begin position="172"/>
        <end position="195"/>
    </location>
</feature>
<dbReference type="Gene3D" id="3.40.50.360">
    <property type="match status" value="1"/>
</dbReference>
<dbReference type="PRINTS" id="PR00371">
    <property type="entry name" value="FPNCR"/>
</dbReference>
<proteinExistence type="predicted"/>
<evidence type="ECO:0000256" key="2">
    <source>
        <dbReference type="SAM" id="Phobius"/>
    </source>
</evidence>
<reference evidence="4 5" key="1">
    <citation type="submission" date="2019-09" db="EMBL/GenBank/DDBJ databases">
        <title>Complete genome sequence of Arachidicoccus sp. B3-10 isolated from apple orchard soil.</title>
        <authorList>
            <person name="Kim H.S."/>
            <person name="Han K.-I."/>
            <person name="Suh M.K."/>
            <person name="Lee K.C."/>
            <person name="Eom M.K."/>
            <person name="Kim J.-S."/>
            <person name="Kang S.W."/>
            <person name="Sin Y."/>
            <person name="Lee J.-S."/>
        </authorList>
    </citation>
    <scope>NUCLEOTIDE SEQUENCE [LARGE SCALE GENOMIC DNA]</scope>
    <source>
        <strain evidence="4 5">B3-10</strain>
    </source>
</reference>
<dbReference type="GO" id="GO:0005829">
    <property type="term" value="C:cytosol"/>
    <property type="evidence" value="ECO:0007669"/>
    <property type="project" value="TreeGrafter"/>
</dbReference>
<keyword evidence="5" id="KW-1185">Reference proteome</keyword>
<name>A0A5P2G3C0_9BACT</name>
<dbReference type="InterPro" id="IPR008254">
    <property type="entry name" value="Flavodoxin/NO_synth"/>
</dbReference>
<dbReference type="InterPro" id="IPR029039">
    <property type="entry name" value="Flavoprotein-like_sf"/>
</dbReference>
<organism evidence="4 5">
    <name type="scientific">Rhizosphaericola mali</name>
    <dbReference type="NCBI Taxonomy" id="2545455"/>
    <lineage>
        <taxon>Bacteria</taxon>
        <taxon>Pseudomonadati</taxon>
        <taxon>Bacteroidota</taxon>
        <taxon>Chitinophagia</taxon>
        <taxon>Chitinophagales</taxon>
        <taxon>Chitinophagaceae</taxon>
        <taxon>Rhizosphaericola</taxon>
    </lineage>
</organism>
<dbReference type="InterPro" id="IPR005625">
    <property type="entry name" value="PepSY-ass_TM"/>
</dbReference>
<gene>
    <name evidence="4" type="ORF">E0W69_017155</name>
</gene>
<dbReference type="PROSITE" id="PS50902">
    <property type="entry name" value="FLAVODOXIN_LIKE"/>
    <property type="match status" value="1"/>
</dbReference>
<dbReference type="InterPro" id="IPR001709">
    <property type="entry name" value="Flavoprot_Pyr_Nucl_cyt_Rdtase"/>
</dbReference>
<accession>A0A5P2G3C0</accession>
<dbReference type="GO" id="GO:0010181">
    <property type="term" value="F:FMN binding"/>
    <property type="evidence" value="ECO:0007669"/>
    <property type="project" value="InterPro"/>
</dbReference>
<keyword evidence="2" id="KW-0472">Membrane</keyword>
<evidence type="ECO:0000313" key="5">
    <source>
        <dbReference type="Proteomes" id="UP000292424"/>
    </source>
</evidence>
<sequence length="728" mass="82207">MKLSFWRYSHLVLAVFCFLFLSVASVTGIILGIDAAKSPQPPYNVKEVKQVTLDKLIPQLQSEYTEVTSLEVKDHHFVVLKALDLDGKEVAGFIQPNTGKILGKYQEKSPFIQSVTSLHRSLFLHETGRLIVGLTSLILVFVTISGIALVIKQQNGVRRFFASFSKESFSQYYHVNLGRWSLVFILIIAITGSVLSMEKLGILNDKKVELRVPKNGRESEQIDPSKFKIFQTIHLNDVQSIDFPFADDPDEYYKIKLQDKEILVNQFDGKIEDTKNYPLMHLFLTTSLVLHTGQASASWAIFLTIATFGILFFIYSGFAITFKRQKNKLKNKIKPDTAEVLLYVGSENGTTIHFANKIAEQLNQHGIPTYQTDLNNFEVFPSTSKIIIFTSTYGLGDAPGNADRFLGKLDEITAMNLIDYSIVGFGSTQYPDFCGFASRVAEAVKDVNWLQAQLPLYKVDEKSTTDFIKWVKAWSDVNQCALIDTATYYSLEDKIQKESFTVTEKTALEGEESSFLVKLKPNSKMKFTSGDLFAIYPKNDHIERLYSIGKVGEEIQLIVKLHASGLGSGFLYNLKNGQQINAAVQSNHGFHIHDNQPTTIMISNGTGIAPFLGMLEENTQQFDVHLYAGFQREHALQKNITSKLEQFKSVNKVSNFKIAYSRETEDKQYVSHLLQEDMSIVKDILDNGGQIMICGSLQMHKDILEILEKNCANYHIYQSNNQIKSDCY</sequence>
<feature type="domain" description="Flavodoxin-like" evidence="3">
    <location>
        <begin position="340"/>
        <end position="475"/>
    </location>
</feature>
<feature type="transmembrane region" description="Helical" evidence="2">
    <location>
        <begin position="130"/>
        <end position="151"/>
    </location>
</feature>
<dbReference type="Gene3D" id="3.40.50.80">
    <property type="entry name" value="Nucleotide-binding domain of ferredoxin-NADP reductase (FNR) module"/>
    <property type="match status" value="1"/>
</dbReference>
<dbReference type="Proteomes" id="UP000292424">
    <property type="component" value="Chromosome"/>
</dbReference>
<dbReference type="InterPro" id="IPR017938">
    <property type="entry name" value="Riboflavin_synthase-like_b-brl"/>
</dbReference>
<dbReference type="KEGG" id="arac:E0W69_017155"/>
<dbReference type="AlphaFoldDB" id="A0A5P2G3C0"/>
<feature type="transmembrane region" description="Helical" evidence="2">
    <location>
        <begin position="299"/>
        <end position="322"/>
    </location>
</feature>
<dbReference type="InterPro" id="IPR039261">
    <property type="entry name" value="FNR_nucleotide-bd"/>
</dbReference>
<dbReference type="Pfam" id="PF03929">
    <property type="entry name" value="PepSY_TM"/>
    <property type="match status" value="1"/>
</dbReference>
<dbReference type="Pfam" id="PF00258">
    <property type="entry name" value="Flavodoxin_1"/>
    <property type="match status" value="1"/>
</dbReference>
<dbReference type="GO" id="GO:0016491">
    <property type="term" value="F:oxidoreductase activity"/>
    <property type="evidence" value="ECO:0007669"/>
    <property type="project" value="InterPro"/>
</dbReference>
<protein>
    <submittedName>
        <fullName evidence="4">FAD-binding oxidoreductase</fullName>
    </submittedName>
</protein>
<dbReference type="SUPFAM" id="SSF63380">
    <property type="entry name" value="Riboflavin synthase domain-like"/>
    <property type="match status" value="1"/>
</dbReference>
<dbReference type="InterPro" id="IPR001433">
    <property type="entry name" value="OxRdtase_FAD/NAD-bd"/>
</dbReference>
<dbReference type="GO" id="GO:0050660">
    <property type="term" value="F:flavin adenine dinucleotide binding"/>
    <property type="evidence" value="ECO:0007669"/>
    <property type="project" value="TreeGrafter"/>
</dbReference>
<keyword evidence="2" id="KW-0812">Transmembrane</keyword>
<dbReference type="SUPFAM" id="SSF52343">
    <property type="entry name" value="Ferredoxin reductase-like, C-terminal NADP-linked domain"/>
    <property type="match status" value="1"/>
</dbReference>
<dbReference type="Gene3D" id="2.40.30.10">
    <property type="entry name" value="Translation factors"/>
    <property type="match status" value="1"/>
</dbReference>
<dbReference type="RefSeq" id="WP_131331291.1">
    <property type="nucleotide sequence ID" value="NZ_CP044016.1"/>
</dbReference>